<feature type="domain" description="CggR N-terminal DNA binding" evidence="6">
    <location>
        <begin position="22"/>
        <end position="88"/>
    </location>
</feature>
<evidence type="ECO:0000313" key="7">
    <source>
        <dbReference type="EMBL" id="PMC52098.1"/>
    </source>
</evidence>
<dbReference type="InterPro" id="IPR037171">
    <property type="entry name" value="NagB/RpiA_transferase-like"/>
</dbReference>
<dbReference type="InterPro" id="IPR051054">
    <property type="entry name" value="SorC_transcr_regulators"/>
</dbReference>
<dbReference type="Pfam" id="PF21715">
    <property type="entry name" value="CggR_N"/>
    <property type="match status" value="1"/>
</dbReference>
<evidence type="ECO:0000256" key="3">
    <source>
        <dbReference type="ARBA" id="ARBA00023125"/>
    </source>
</evidence>
<reference evidence="7 8" key="1">
    <citation type="submission" date="2017-09" db="EMBL/GenBank/DDBJ databases">
        <title>Bacterial strain isolated from the female urinary microbiota.</title>
        <authorList>
            <person name="Thomas-White K."/>
            <person name="Kumar N."/>
            <person name="Forster S."/>
            <person name="Putonti C."/>
            <person name="Lawley T."/>
            <person name="Wolfe A.J."/>
        </authorList>
    </citation>
    <scope>NUCLEOTIDE SEQUENCE [LARGE SCALE GENOMIC DNA]</scope>
    <source>
        <strain evidence="7 8">UMB0186</strain>
    </source>
</reference>
<sequence>MDILHLLHMQNKLIPEMFAKFNSRYALLLTIKVNQPIGRKTLLNFVDMTERQLRTECEVLSKLGLIIKKTTGMSITEKGEELLSEIKDSLVNDAFAEEKKLLRKHFSVKEVHIIAGDFINNEGTREEMTELLLDKVNEKITKECVIGVSGGSTMYYVTSKTDETFGYGKDVTITPLRGGLSVVNTEYQANNIASKMARNSGNNYQLLHAPDNLGQKALDELKKEPVVKNALDVISKTSIIIHSIGNAFEMAYRRKSSKEILKVLEEKKAVCESFGSYFDESGSEVFKTSTIGMSFKDVNGIDNVFTIVGGEDKADAVFSYLNTKPANMTLIIDEAICKKIINKVNKII</sequence>
<accession>A0A2N6SDR8</accession>
<evidence type="ECO:0000259" key="5">
    <source>
        <dbReference type="Pfam" id="PF04198"/>
    </source>
</evidence>
<feature type="domain" description="Sugar-binding" evidence="5">
    <location>
        <begin position="99"/>
        <end position="342"/>
    </location>
</feature>
<name>A0A2N6SDR8_9BACL</name>
<evidence type="ECO:0000256" key="1">
    <source>
        <dbReference type="ARBA" id="ARBA00010466"/>
    </source>
</evidence>
<evidence type="ECO:0000256" key="4">
    <source>
        <dbReference type="ARBA" id="ARBA00023163"/>
    </source>
</evidence>
<keyword evidence="3" id="KW-0238">DNA-binding</keyword>
<evidence type="ECO:0000259" key="6">
    <source>
        <dbReference type="Pfam" id="PF21715"/>
    </source>
</evidence>
<protein>
    <submittedName>
        <fullName evidence="7">Transcriptional regulator</fullName>
    </submittedName>
</protein>
<dbReference type="GO" id="GO:0030246">
    <property type="term" value="F:carbohydrate binding"/>
    <property type="evidence" value="ECO:0007669"/>
    <property type="project" value="InterPro"/>
</dbReference>
<comment type="caution">
    <text evidence="7">The sequence shown here is derived from an EMBL/GenBank/DDBJ whole genome shotgun (WGS) entry which is preliminary data.</text>
</comment>
<dbReference type="GO" id="GO:0003677">
    <property type="term" value="F:DNA binding"/>
    <property type="evidence" value="ECO:0007669"/>
    <property type="project" value="UniProtKB-KW"/>
</dbReference>
<dbReference type="OrthoDB" id="9793820at2"/>
<dbReference type="Proteomes" id="UP000235670">
    <property type="component" value="Unassembled WGS sequence"/>
</dbReference>
<dbReference type="EMBL" id="PNGT01000007">
    <property type="protein sequence ID" value="PMC52098.1"/>
    <property type="molecule type" value="Genomic_DNA"/>
</dbReference>
<dbReference type="InterPro" id="IPR048715">
    <property type="entry name" value="CggR_N"/>
</dbReference>
<dbReference type="Pfam" id="PF04198">
    <property type="entry name" value="Sugar-bind"/>
    <property type="match status" value="1"/>
</dbReference>
<dbReference type="Gene3D" id="3.40.50.1360">
    <property type="match status" value="1"/>
</dbReference>
<comment type="similarity">
    <text evidence="1">Belongs to the SorC transcriptional regulatory family.</text>
</comment>
<proteinExistence type="inferred from homology"/>
<evidence type="ECO:0000256" key="2">
    <source>
        <dbReference type="ARBA" id="ARBA00023015"/>
    </source>
</evidence>
<dbReference type="PANTHER" id="PTHR34294:SF5">
    <property type="entry name" value="CENTRAL GLYCOLYTIC GENES REGULATOR"/>
    <property type="match status" value="1"/>
</dbReference>
<gene>
    <name evidence="7" type="ORF">CJ218_06770</name>
</gene>
<dbReference type="InterPro" id="IPR036390">
    <property type="entry name" value="WH_DNA-bd_sf"/>
</dbReference>
<dbReference type="InterPro" id="IPR036388">
    <property type="entry name" value="WH-like_DNA-bd_sf"/>
</dbReference>
<evidence type="ECO:0000313" key="8">
    <source>
        <dbReference type="Proteomes" id="UP000235670"/>
    </source>
</evidence>
<keyword evidence="2" id="KW-0805">Transcription regulation</keyword>
<dbReference type="SUPFAM" id="SSF100950">
    <property type="entry name" value="NagB/RpiA/CoA transferase-like"/>
    <property type="match status" value="1"/>
</dbReference>
<dbReference type="SUPFAM" id="SSF46785">
    <property type="entry name" value="Winged helix' DNA-binding domain"/>
    <property type="match status" value="1"/>
</dbReference>
<dbReference type="PANTHER" id="PTHR34294">
    <property type="entry name" value="TRANSCRIPTIONAL REGULATOR-RELATED"/>
    <property type="match status" value="1"/>
</dbReference>
<dbReference type="Gene3D" id="1.10.10.10">
    <property type="entry name" value="Winged helix-like DNA-binding domain superfamily/Winged helix DNA-binding domain"/>
    <property type="match status" value="1"/>
</dbReference>
<dbReference type="RefSeq" id="WP_102190076.1">
    <property type="nucleotide sequence ID" value="NZ_PNGT01000007.1"/>
</dbReference>
<dbReference type="InterPro" id="IPR007324">
    <property type="entry name" value="Sugar-bd_dom_put"/>
</dbReference>
<dbReference type="STRING" id="84135.GCA_001052115_01731"/>
<dbReference type="AlphaFoldDB" id="A0A2N6SDR8"/>
<keyword evidence="4" id="KW-0804">Transcription</keyword>
<organism evidence="7 8">
    <name type="scientific">Gemella sanguinis</name>
    <dbReference type="NCBI Taxonomy" id="84135"/>
    <lineage>
        <taxon>Bacteria</taxon>
        <taxon>Bacillati</taxon>
        <taxon>Bacillota</taxon>
        <taxon>Bacilli</taxon>
        <taxon>Bacillales</taxon>
        <taxon>Gemellaceae</taxon>
        <taxon>Gemella</taxon>
    </lineage>
</organism>